<reference evidence="2" key="1">
    <citation type="journal article" date="2013" name="Nature">
        <title>Draft genome of the wheat A-genome progenitor Triticum urartu.</title>
        <authorList>
            <person name="Ling H.Q."/>
            <person name="Zhao S."/>
            <person name="Liu D."/>
            <person name="Wang J."/>
            <person name="Sun H."/>
            <person name="Zhang C."/>
            <person name="Fan H."/>
            <person name="Li D."/>
            <person name="Dong L."/>
            <person name="Tao Y."/>
            <person name="Gao C."/>
            <person name="Wu H."/>
            <person name="Li Y."/>
            <person name="Cui Y."/>
            <person name="Guo X."/>
            <person name="Zheng S."/>
            <person name="Wang B."/>
            <person name="Yu K."/>
            <person name="Liang Q."/>
            <person name="Yang W."/>
            <person name="Lou X."/>
            <person name="Chen J."/>
            <person name="Feng M."/>
            <person name="Jian J."/>
            <person name="Zhang X."/>
            <person name="Luo G."/>
            <person name="Jiang Y."/>
            <person name="Liu J."/>
            <person name="Wang Z."/>
            <person name="Sha Y."/>
            <person name="Zhang B."/>
            <person name="Wu H."/>
            <person name="Tang D."/>
            <person name="Shen Q."/>
            <person name="Xue P."/>
            <person name="Zou S."/>
            <person name="Wang X."/>
            <person name="Liu X."/>
            <person name="Wang F."/>
            <person name="Yang Y."/>
            <person name="An X."/>
            <person name="Dong Z."/>
            <person name="Zhang K."/>
            <person name="Zhang X."/>
            <person name="Luo M.C."/>
            <person name="Dvorak J."/>
            <person name="Tong Y."/>
            <person name="Wang J."/>
            <person name="Yang H."/>
            <person name="Li Z."/>
            <person name="Wang D."/>
            <person name="Zhang A."/>
            <person name="Wang J."/>
        </authorList>
    </citation>
    <scope>NUCLEOTIDE SEQUENCE</scope>
</reference>
<dbReference type="STRING" id="4572.M8A3Y5"/>
<dbReference type="AlphaFoldDB" id="M8A3Y5"/>
<organism evidence="2">
    <name type="scientific">Triticum urartu</name>
    <name type="common">Red wild einkorn</name>
    <name type="synonym">Crithodium urartu</name>
    <dbReference type="NCBI Taxonomy" id="4572"/>
    <lineage>
        <taxon>Eukaryota</taxon>
        <taxon>Viridiplantae</taxon>
        <taxon>Streptophyta</taxon>
        <taxon>Embryophyta</taxon>
        <taxon>Tracheophyta</taxon>
        <taxon>Spermatophyta</taxon>
        <taxon>Magnoliopsida</taxon>
        <taxon>Liliopsida</taxon>
        <taxon>Poales</taxon>
        <taxon>Poaceae</taxon>
        <taxon>BOP clade</taxon>
        <taxon>Pooideae</taxon>
        <taxon>Triticodae</taxon>
        <taxon>Triticeae</taxon>
        <taxon>Triticinae</taxon>
        <taxon>Triticum</taxon>
    </lineage>
</organism>
<gene>
    <name evidence="2" type="ORF">TRIUR3_02070</name>
</gene>
<name>M8A3Y5_TRIUA</name>
<sequence>MEELQLDEQPTTCVHEVSVCYVTGYAEASDLELSELMHVSIWHAEDEDDDDEDQDGADLQAPPRGISDLYDLIVGLQAGAAAPAPGGPEDDADGTAAVTPSDEIEEQDAEIADDVDEEDDGFCMVHGITIALEFSDGEEDWIVV</sequence>
<feature type="region of interest" description="Disordered" evidence="1">
    <location>
        <begin position="42"/>
        <end position="64"/>
    </location>
</feature>
<feature type="region of interest" description="Disordered" evidence="1">
    <location>
        <begin position="80"/>
        <end position="105"/>
    </location>
</feature>
<accession>M8A3Y5</accession>
<dbReference type="OMA" id="SIWHAED"/>
<dbReference type="EMBL" id="KD121424">
    <property type="protein sequence ID" value="EMS59375.1"/>
    <property type="molecule type" value="Genomic_DNA"/>
</dbReference>
<evidence type="ECO:0000313" key="2">
    <source>
        <dbReference type="EMBL" id="EMS59375.1"/>
    </source>
</evidence>
<feature type="compositionally biased region" description="Acidic residues" evidence="1">
    <location>
        <begin position="45"/>
        <end position="56"/>
    </location>
</feature>
<proteinExistence type="predicted"/>
<protein>
    <submittedName>
        <fullName evidence="2">Uncharacterized protein</fullName>
    </submittedName>
</protein>
<evidence type="ECO:0000256" key="1">
    <source>
        <dbReference type="SAM" id="MobiDB-lite"/>
    </source>
</evidence>